<feature type="region of interest" description="Disordered" evidence="1">
    <location>
        <begin position="103"/>
        <end position="122"/>
    </location>
</feature>
<dbReference type="EMBL" id="BONC01000041">
    <property type="protein sequence ID" value="GIF59039.1"/>
    <property type="molecule type" value="Genomic_DNA"/>
</dbReference>
<gene>
    <name evidence="2" type="ORF">Air01nite_51340</name>
</gene>
<feature type="compositionally biased region" description="Low complexity" evidence="1">
    <location>
        <begin position="244"/>
        <end position="260"/>
    </location>
</feature>
<evidence type="ECO:0000256" key="1">
    <source>
        <dbReference type="SAM" id="MobiDB-lite"/>
    </source>
</evidence>
<keyword evidence="3" id="KW-1185">Reference proteome</keyword>
<comment type="caution">
    <text evidence="2">The sequence shown here is derived from an EMBL/GenBank/DDBJ whole genome shotgun (WGS) entry which is preliminary data.</text>
</comment>
<dbReference type="Gene3D" id="1.20.1260.20">
    <property type="entry name" value="PPE superfamily"/>
    <property type="match status" value="1"/>
</dbReference>
<dbReference type="SUPFAM" id="SSF140453">
    <property type="entry name" value="EsxAB dimer-like"/>
    <property type="match status" value="1"/>
</dbReference>
<evidence type="ECO:0008006" key="4">
    <source>
        <dbReference type="Google" id="ProtNLM"/>
    </source>
</evidence>
<protein>
    <recommendedName>
        <fullName evidence="4">WXG100 family type VII secretion target</fullName>
    </recommendedName>
</protein>
<feature type="region of interest" description="Disordered" evidence="1">
    <location>
        <begin position="298"/>
        <end position="449"/>
    </location>
</feature>
<feature type="compositionally biased region" description="Low complexity" evidence="1">
    <location>
        <begin position="299"/>
        <end position="309"/>
    </location>
</feature>
<dbReference type="Proteomes" id="UP000624325">
    <property type="component" value="Unassembled WGS sequence"/>
</dbReference>
<feature type="compositionally biased region" description="Low complexity" evidence="1">
    <location>
        <begin position="320"/>
        <end position="351"/>
    </location>
</feature>
<dbReference type="InterPro" id="IPR038332">
    <property type="entry name" value="PPE_sf"/>
</dbReference>
<feature type="region of interest" description="Disordered" evidence="1">
    <location>
        <begin position="181"/>
        <end position="263"/>
    </location>
</feature>
<proteinExistence type="predicted"/>
<dbReference type="RefSeq" id="WP_203705883.1">
    <property type="nucleotide sequence ID" value="NZ_BAAALU010000003.1"/>
</dbReference>
<dbReference type="InterPro" id="IPR036689">
    <property type="entry name" value="ESAT-6-like_sf"/>
</dbReference>
<name>A0ABQ4C8I3_9ACTN</name>
<evidence type="ECO:0000313" key="2">
    <source>
        <dbReference type="EMBL" id="GIF59039.1"/>
    </source>
</evidence>
<reference evidence="2 3" key="1">
    <citation type="submission" date="2021-01" db="EMBL/GenBank/DDBJ databases">
        <title>Whole genome shotgun sequence of Asanoa iriomotensis NBRC 100142.</title>
        <authorList>
            <person name="Komaki H."/>
            <person name="Tamura T."/>
        </authorList>
    </citation>
    <scope>NUCLEOTIDE SEQUENCE [LARGE SCALE GENOMIC DNA]</scope>
    <source>
        <strain evidence="2 3">NBRC 100142</strain>
    </source>
</reference>
<accession>A0ABQ4C8I3</accession>
<sequence>MGDGGRYAGMSHRELYDQLFAGSPCQIENTVAAWKSAERQADTLAGTIDTDLQRVLAGWEGAAGTEFRDRVGKISTFSRELSGNFLATHSGLSQMSAALSDAQAKAETPEEHDDNDKLWSGAADGASKGALLGPAGALGGALLGGFMGHNQDEEEKERARQRMAALVAGVATSYEVADRFDWRPFEPPPPGLPEGDPSRRSTPSGGPVVGAPSLDPGTGPGGSGRTGTIDNPAHVAADPGLTGGPATTGSGTTGDGTQVGSQLTGSGDGAIAAGAAVVGTAGALTQLGGVSSPSGVMGTGLTSGTLPPGGVLGQGKPNVSTGGPTTAASAAGKGANSVKPPTASGQAATGTRGAGGRTMSVNGSQSAAGRPGGGTNSAAGPRSGSRAGMPTGPDGGRNGTTAGARSQAAGARTNHAHEDETDEHTTWLTEDDLVWRDAGDVPPPVLGTT</sequence>
<organism evidence="2 3">
    <name type="scientific">Asanoa iriomotensis</name>
    <dbReference type="NCBI Taxonomy" id="234613"/>
    <lineage>
        <taxon>Bacteria</taxon>
        <taxon>Bacillati</taxon>
        <taxon>Actinomycetota</taxon>
        <taxon>Actinomycetes</taxon>
        <taxon>Micromonosporales</taxon>
        <taxon>Micromonosporaceae</taxon>
        <taxon>Asanoa</taxon>
    </lineage>
</organism>
<evidence type="ECO:0000313" key="3">
    <source>
        <dbReference type="Proteomes" id="UP000624325"/>
    </source>
</evidence>